<accession>A0A4S4N2H8</accession>
<reference evidence="3 4" key="1">
    <citation type="submission" date="2019-02" db="EMBL/GenBank/DDBJ databases">
        <title>Genome sequencing of the rare red list fungi Antrodiella citrinella (Flaviporus citrinellus).</title>
        <authorList>
            <person name="Buettner E."/>
            <person name="Kellner H."/>
        </authorList>
    </citation>
    <scope>NUCLEOTIDE SEQUENCE [LARGE SCALE GENOMIC DNA]</scope>
    <source>
        <strain evidence="3 4">DSM 108506</strain>
    </source>
</reference>
<keyword evidence="4" id="KW-1185">Reference proteome</keyword>
<evidence type="ECO:0000256" key="1">
    <source>
        <dbReference type="SAM" id="MobiDB-lite"/>
    </source>
</evidence>
<keyword evidence="2" id="KW-0812">Transmembrane</keyword>
<keyword evidence="2" id="KW-1133">Transmembrane helix</keyword>
<feature type="transmembrane region" description="Helical" evidence="2">
    <location>
        <begin position="281"/>
        <end position="305"/>
    </location>
</feature>
<dbReference type="AlphaFoldDB" id="A0A4S4N2H8"/>
<feature type="compositionally biased region" description="Polar residues" evidence="1">
    <location>
        <begin position="166"/>
        <end position="207"/>
    </location>
</feature>
<dbReference type="EMBL" id="SGPM01000032">
    <property type="protein sequence ID" value="THH32008.1"/>
    <property type="molecule type" value="Genomic_DNA"/>
</dbReference>
<feature type="region of interest" description="Disordered" evidence="1">
    <location>
        <begin position="44"/>
        <end position="142"/>
    </location>
</feature>
<proteinExistence type="predicted"/>
<name>A0A4S4N2H8_9APHY</name>
<sequence>MQVDNIVAHSLRVVNLWDPDFGDFSQIAFDKLVVTSLNPNGDVIGNTSTPSPGGILNPPLNAPSNDSASPISVSPPSTSNTQAGDPLQTVNSPASTPQAGNPAQTANAPASTPQIGGPFQTINPPASDTQVGGPIQTVNAPASNTIPVQTSNTVQYPNTSALPVSQSLPPVASSTAQYPNTSVLPVSGPTQTPSQTSNTAQYPNTSAIPDPKAATTLSLAATTPTAPPRSATVNQVNNNSPTTVTVAAPTIASPPTETIVVPSVVGNAGSSATPSEALSKALLAMMVLLLIVFLSCLVFGIFTLYMQTRARRRNRANIEDGMSSLGAHITPYVIASPTSANRDSYNRHSYTAAYHGGDPHIPSPITIPHPPYDRSSMSTSPSVRSLTPMAELRHLKST</sequence>
<evidence type="ECO:0000313" key="3">
    <source>
        <dbReference type="EMBL" id="THH32008.1"/>
    </source>
</evidence>
<feature type="region of interest" description="Disordered" evidence="1">
    <location>
        <begin position="166"/>
        <end position="211"/>
    </location>
</feature>
<gene>
    <name evidence="3" type="ORF">EUX98_g2187</name>
</gene>
<keyword evidence="2" id="KW-0472">Membrane</keyword>
<dbReference type="OrthoDB" id="2756540at2759"/>
<feature type="compositionally biased region" description="Polar residues" evidence="1">
    <location>
        <begin position="62"/>
        <end position="142"/>
    </location>
</feature>
<comment type="caution">
    <text evidence="3">The sequence shown here is derived from an EMBL/GenBank/DDBJ whole genome shotgun (WGS) entry which is preliminary data.</text>
</comment>
<dbReference type="Proteomes" id="UP000308730">
    <property type="component" value="Unassembled WGS sequence"/>
</dbReference>
<evidence type="ECO:0000256" key="2">
    <source>
        <dbReference type="SAM" id="Phobius"/>
    </source>
</evidence>
<evidence type="ECO:0000313" key="4">
    <source>
        <dbReference type="Proteomes" id="UP000308730"/>
    </source>
</evidence>
<protein>
    <submittedName>
        <fullName evidence="3">Uncharacterized protein</fullName>
    </submittedName>
</protein>
<organism evidence="3 4">
    <name type="scientific">Antrodiella citrinella</name>
    <dbReference type="NCBI Taxonomy" id="2447956"/>
    <lineage>
        <taxon>Eukaryota</taxon>
        <taxon>Fungi</taxon>
        <taxon>Dikarya</taxon>
        <taxon>Basidiomycota</taxon>
        <taxon>Agaricomycotina</taxon>
        <taxon>Agaricomycetes</taxon>
        <taxon>Polyporales</taxon>
        <taxon>Steccherinaceae</taxon>
        <taxon>Antrodiella</taxon>
    </lineage>
</organism>